<evidence type="ECO:0000259" key="6">
    <source>
        <dbReference type="PROSITE" id="PS50862"/>
    </source>
</evidence>
<evidence type="ECO:0000256" key="2">
    <source>
        <dbReference type="ARBA" id="ARBA00022741"/>
    </source>
</evidence>
<evidence type="ECO:0000313" key="7">
    <source>
        <dbReference type="EMBL" id="EED93025.1"/>
    </source>
</evidence>
<dbReference type="InParanoid" id="B8C097"/>
<dbReference type="GO" id="GO:0005524">
    <property type="term" value="F:ATP binding"/>
    <property type="evidence" value="ECO:0007669"/>
    <property type="project" value="UniProtKB-KW"/>
</dbReference>
<dbReference type="PANTHER" id="PTHR22594">
    <property type="entry name" value="ASPARTYL/LYSYL-TRNA SYNTHETASE"/>
    <property type="match status" value="1"/>
</dbReference>
<dbReference type="GeneID" id="7451960"/>
<dbReference type="OMA" id="HEDAIRY"/>
<dbReference type="EMBL" id="CM000641">
    <property type="protein sequence ID" value="EED93025.1"/>
    <property type="molecule type" value="Genomic_DNA"/>
</dbReference>
<dbReference type="Gene3D" id="3.30.930.10">
    <property type="entry name" value="Bira Bifunctional Protein, Domain 2"/>
    <property type="match status" value="1"/>
</dbReference>
<dbReference type="RefSeq" id="XP_002289488.1">
    <property type="nucleotide sequence ID" value="XM_002289452.1"/>
</dbReference>
<dbReference type="GO" id="GO:0006421">
    <property type="term" value="P:asparaginyl-tRNA aminoacylation"/>
    <property type="evidence" value="ECO:0000318"/>
    <property type="project" value="GO_Central"/>
</dbReference>
<keyword evidence="5" id="KW-0030">Aminoacyl-tRNA synthetase</keyword>
<name>B8C097_THAPS</name>
<reference evidence="7 8" key="1">
    <citation type="journal article" date="2004" name="Science">
        <title>The genome of the diatom Thalassiosira pseudonana: ecology, evolution, and metabolism.</title>
        <authorList>
            <person name="Armbrust E.V."/>
            <person name="Berges J.A."/>
            <person name="Bowler C."/>
            <person name="Green B.R."/>
            <person name="Martinez D."/>
            <person name="Putnam N.H."/>
            <person name="Zhou S."/>
            <person name="Allen A.E."/>
            <person name="Apt K.E."/>
            <person name="Bechner M."/>
            <person name="Brzezinski M.A."/>
            <person name="Chaal B.K."/>
            <person name="Chiovitti A."/>
            <person name="Davis A.K."/>
            <person name="Demarest M.S."/>
            <person name="Detter J.C."/>
            <person name="Glavina T."/>
            <person name="Goodstein D."/>
            <person name="Hadi M.Z."/>
            <person name="Hellsten U."/>
            <person name="Hildebrand M."/>
            <person name="Jenkins B.D."/>
            <person name="Jurka J."/>
            <person name="Kapitonov V.V."/>
            <person name="Kroger N."/>
            <person name="Lau W.W."/>
            <person name="Lane T.W."/>
            <person name="Larimer F.W."/>
            <person name="Lippmeier J.C."/>
            <person name="Lucas S."/>
            <person name="Medina M."/>
            <person name="Montsant A."/>
            <person name="Obornik M."/>
            <person name="Parker M.S."/>
            <person name="Palenik B."/>
            <person name="Pazour G.J."/>
            <person name="Richardson P.M."/>
            <person name="Rynearson T.A."/>
            <person name="Saito M.A."/>
            <person name="Schwartz D.C."/>
            <person name="Thamatrakoln K."/>
            <person name="Valentin K."/>
            <person name="Vardi A."/>
            <person name="Wilkerson F.P."/>
            <person name="Rokhsar D.S."/>
        </authorList>
    </citation>
    <scope>NUCLEOTIDE SEQUENCE [LARGE SCALE GENOMIC DNA]</scope>
    <source>
        <strain evidence="7 8">CCMP1335</strain>
    </source>
</reference>
<dbReference type="GO" id="GO:0005739">
    <property type="term" value="C:mitochondrion"/>
    <property type="evidence" value="ECO:0000318"/>
    <property type="project" value="GO_Central"/>
</dbReference>
<keyword evidence="2" id="KW-0547">Nucleotide-binding</keyword>
<sequence length="343" mass="39412">MTSLRNLPFYRFRAQASQSVFRIRSKLDMAVHLFMDREDVQLTDPNIMTVSDCEGAGETFSVSPLMFSKDSEGNDLKVGLTVSSQLPLEASICGFRQVYTCQKSFRAEKSDTAKHLAEFTHVEYEGAFMSLDTLIDQAERFVKYVIGYAFDKCDEDFEFLESRMAPTDMKPTRDLLRECLDRPFVRIKHYDAIALIQKLEFPSFDDDLGSEHEKILVQYFGYMAEFGAFVFVTHWPLKIKSFYMAQVDDGSGECLSFDLLCPRVGELFGGSMREWRFDKLDEEIKRRGMDVSPIQWFLDLRKSGSCPHGGWGMGFDRLCMLVCGVQSVRDVVPFPVYYGHCPY</sequence>
<dbReference type="InterPro" id="IPR045864">
    <property type="entry name" value="aa-tRNA-synth_II/BPL/LPL"/>
</dbReference>
<gene>
    <name evidence="7" type="ORF">THAPSDRAFT_40463</name>
</gene>
<organism evidence="7 8">
    <name type="scientific">Thalassiosira pseudonana</name>
    <name type="common">Marine diatom</name>
    <name type="synonym">Cyclotella nana</name>
    <dbReference type="NCBI Taxonomy" id="35128"/>
    <lineage>
        <taxon>Eukaryota</taxon>
        <taxon>Sar</taxon>
        <taxon>Stramenopiles</taxon>
        <taxon>Ochrophyta</taxon>
        <taxon>Bacillariophyta</taxon>
        <taxon>Coscinodiscophyceae</taxon>
        <taxon>Thalassiosirophycidae</taxon>
        <taxon>Thalassiosirales</taxon>
        <taxon>Thalassiosiraceae</taxon>
        <taxon>Thalassiosira</taxon>
    </lineage>
</organism>
<dbReference type="InterPro" id="IPR004364">
    <property type="entry name" value="Aa-tRNA-synt_II"/>
</dbReference>
<keyword evidence="4" id="KW-0648">Protein biosynthesis</keyword>
<dbReference type="PaxDb" id="35128-Thaps40463"/>
<dbReference type="eggNOG" id="KOG0554">
    <property type="taxonomic scope" value="Eukaryota"/>
</dbReference>
<proteinExistence type="predicted"/>
<dbReference type="Proteomes" id="UP000001449">
    <property type="component" value="Chromosome 4"/>
</dbReference>
<reference evidence="7 8" key="2">
    <citation type="journal article" date="2008" name="Nature">
        <title>The Phaeodactylum genome reveals the evolutionary history of diatom genomes.</title>
        <authorList>
            <person name="Bowler C."/>
            <person name="Allen A.E."/>
            <person name="Badger J.H."/>
            <person name="Grimwood J."/>
            <person name="Jabbari K."/>
            <person name="Kuo A."/>
            <person name="Maheswari U."/>
            <person name="Martens C."/>
            <person name="Maumus F."/>
            <person name="Otillar R.P."/>
            <person name="Rayko E."/>
            <person name="Salamov A."/>
            <person name="Vandepoele K."/>
            <person name="Beszteri B."/>
            <person name="Gruber A."/>
            <person name="Heijde M."/>
            <person name="Katinka M."/>
            <person name="Mock T."/>
            <person name="Valentin K."/>
            <person name="Verret F."/>
            <person name="Berges J.A."/>
            <person name="Brownlee C."/>
            <person name="Cadoret J.P."/>
            <person name="Chiovitti A."/>
            <person name="Choi C.J."/>
            <person name="Coesel S."/>
            <person name="De Martino A."/>
            <person name="Detter J.C."/>
            <person name="Durkin C."/>
            <person name="Falciatore A."/>
            <person name="Fournet J."/>
            <person name="Haruta M."/>
            <person name="Huysman M.J."/>
            <person name="Jenkins B.D."/>
            <person name="Jiroutova K."/>
            <person name="Jorgensen R.E."/>
            <person name="Joubert Y."/>
            <person name="Kaplan A."/>
            <person name="Kroger N."/>
            <person name="Kroth P.G."/>
            <person name="La Roche J."/>
            <person name="Lindquist E."/>
            <person name="Lommer M."/>
            <person name="Martin-Jezequel V."/>
            <person name="Lopez P.J."/>
            <person name="Lucas S."/>
            <person name="Mangogna M."/>
            <person name="McGinnis K."/>
            <person name="Medlin L.K."/>
            <person name="Montsant A."/>
            <person name="Oudot-Le Secq M.P."/>
            <person name="Napoli C."/>
            <person name="Obornik M."/>
            <person name="Parker M.S."/>
            <person name="Petit J.L."/>
            <person name="Porcel B.M."/>
            <person name="Poulsen N."/>
            <person name="Robison M."/>
            <person name="Rychlewski L."/>
            <person name="Rynearson T.A."/>
            <person name="Schmutz J."/>
            <person name="Shapiro H."/>
            <person name="Siaut M."/>
            <person name="Stanley M."/>
            <person name="Sussman M.R."/>
            <person name="Taylor A.R."/>
            <person name="Vardi A."/>
            <person name="von Dassow P."/>
            <person name="Vyverman W."/>
            <person name="Willis A."/>
            <person name="Wyrwicz L.S."/>
            <person name="Rokhsar D.S."/>
            <person name="Weissenbach J."/>
            <person name="Armbrust E.V."/>
            <person name="Green B.R."/>
            <person name="Van de Peer Y."/>
            <person name="Grigoriev I.V."/>
        </authorList>
    </citation>
    <scope>NUCLEOTIDE SEQUENCE [LARGE SCALE GENOMIC DNA]</scope>
    <source>
        <strain evidence="7 8">CCMP1335</strain>
    </source>
</reference>
<dbReference type="SUPFAM" id="SSF55681">
    <property type="entry name" value="Class II aaRS and biotin synthetases"/>
    <property type="match status" value="1"/>
</dbReference>
<evidence type="ECO:0000256" key="3">
    <source>
        <dbReference type="ARBA" id="ARBA00022840"/>
    </source>
</evidence>
<evidence type="ECO:0000256" key="1">
    <source>
        <dbReference type="ARBA" id="ARBA00022598"/>
    </source>
</evidence>
<protein>
    <recommendedName>
        <fullName evidence="6">Aminoacyl-transfer RNA synthetases class-II family profile domain-containing protein</fullName>
    </recommendedName>
</protein>
<keyword evidence="1" id="KW-0436">Ligase</keyword>
<accession>B8C097</accession>
<keyword evidence="8" id="KW-1185">Reference proteome</keyword>
<feature type="domain" description="Aminoacyl-transfer RNA synthetases class-II family profile" evidence="6">
    <location>
        <begin position="103"/>
        <end position="333"/>
    </location>
</feature>
<dbReference type="PANTHER" id="PTHR22594:SF34">
    <property type="entry name" value="ASPARAGINE--TRNA LIGASE, MITOCHONDRIAL-RELATED"/>
    <property type="match status" value="1"/>
</dbReference>
<dbReference type="PROSITE" id="PS50862">
    <property type="entry name" value="AA_TRNA_LIGASE_II"/>
    <property type="match status" value="1"/>
</dbReference>
<dbReference type="HOGENOM" id="CLU_004553_2_0_1"/>
<keyword evidence="3" id="KW-0067">ATP-binding</keyword>
<dbReference type="PRINTS" id="PR01042">
    <property type="entry name" value="TRNASYNTHASP"/>
</dbReference>
<evidence type="ECO:0000313" key="8">
    <source>
        <dbReference type="Proteomes" id="UP000001449"/>
    </source>
</evidence>
<evidence type="ECO:0000256" key="4">
    <source>
        <dbReference type="ARBA" id="ARBA00022917"/>
    </source>
</evidence>
<evidence type="ECO:0000256" key="5">
    <source>
        <dbReference type="ARBA" id="ARBA00023146"/>
    </source>
</evidence>
<dbReference type="AlphaFoldDB" id="B8C097"/>
<dbReference type="InterPro" id="IPR006195">
    <property type="entry name" value="aa-tRNA-synth_II"/>
</dbReference>
<dbReference type="KEGG" id="tps:THAPSDRAFT_40463"/>
<dbReference type="STRING" id="35128.B8C097"/>
<dbReference type="GO" id="GO:0004816">
    <property type="term" value="F:asparagine-tRNA ligase activity"/>
    <property type="evidence" value="ECO:0000318"/>
    <property type="project" value="GO_Central"/>
</dbReference>
<dbReference type="Pfam" id="PF00152">
    <property type="entry name" value="tRNA-synt_2"/>
    <property type="match status" value="1"/>
</dbReference>
<dbReference type="InterPro" id="IPR002312">
    <property type="entry name" value="Asp/Asn-tRNA-synth_IIb"/>
</dbReference>